<organism evidence="1 2">
    <name type="scientific">Lodderomyces elongisporus (strain ATCC 11503 / CBS 2605 / JCM 1781 / NBRC 1676 / NRRL YB-4239)</name>
    <name type="common">Yeast</name>
    <name type="synonym">Saccharomyces elongisporus</name>
    <dbReference type="NCBI Taxonomy" id="379508"/>
    <lineage>
        <taxon>Eukaryota</taxon>
        <taxon>Fungi</taxon>
        <taxon>Dikarya</taxon>
        <taxon>Ascomycota</taxon>
        <taxon>Saccharomycotina</taxon>
        <taxon>Pichiomycetes</taxon>
        <taxon>Debaryomycetaceae</taxon>
        <taxon>Candida/Lodderomyces clade</taxon>
        <taxon>Lodderomyces</taxon>
    </lineage>
</organism>
<sequence>MSFGLQNWRVQTSLLIYRRYIHQCGSFNKIIADLRRLNKINSAKRQKHSHNYMATKSLIPTLANYIERPSTASVEDISTSSALYGPLLSKSFESRQYILKDFRDLILAGDVNKIREAVAHLIGKNHLSTNEWSTYDEKALTDYQECYVKCLLDMGEIESATIFMLHLHREKAKDGKEGTRIVYKHFPLLLQVASNASVRYFPQNAYCILQLLNNFDKAVVESKDLYRSLLYLSSSTLGNYFANYLFFKLWKDGSLQVLSSQQLADVVESMLSVNIDNGDSIKAMEVWNITYKHLSAQVPYRNIRKISSLLIALVTIHHNTTTLLELLVNLPTVFNTLDMIDFKISFYADHDHHLFRTTVQDLKTPLRRTSLTGLLKGYLALGDDKTVQKVVNTIKLHSLLNAKENELLIKTRWSKGKFDECKSKVKSLNLDEAKLAYLFIFSKVASCKDCKFFNDLYNKFSVLPPNDHVREQFTIEVLKRICKVNLRQGIRYYIKFVRAVNQQIYKSNTYYLKIDLERYNLPNNFVKLLHLTPAGMVECLKILARLAVYHQDKVSLKWTIDELRRSGWDFPSIIEYLRAFDNANYLHQVLKPRLLQ</sequence>
<dbReference type="InParanoid" id="A5E2B3"/>
<dbReference type="Proteomes" id="UP000001996">
    <property type="component" value="Unassembled WGS sequence"/>
</dbReference>
<name>A5E2B3_LODEL</name>
<dbReference type="EMBL" id="CH981528">
    <property type="protein sequence ID" value="EDK45571.1"/>
    <property type="molecule type" value="Genomic_DNA"/>
</dbReference>
<evidence type="ECO:0000313" key="2">
    <source>
        <dbReference type="Proteomes" id="UP000001996"/>
    </source>
</evidence>
<protein>
    <submittedName>
        <fullName evidence="1">Uncharacterized protein</fullName>
    </submittedName>
</protein>
<keyword evidence="2" id="KW-1185">Reference proteome</keyword>
<evidence type="ECO:0000313" key="1">
    <source>
        <dbReference type="EMBL" id="EDK45571.1"/>
    </source>
</evidence>
<gene>
    <name evidence="1" type="ORF">LELG_03750</name>
</gene>
<dbReference type="VEuPathDB" id="FungiDB:LELG_03750"/>
<dbReference type="OrthoDB" id="4019754at2759"/>
<dbReference type="HOGENOM" id="CLU_484832_0_0_1"/>
<accession>A5E2B3</accession>
<reference evidence="1 2" key="1">
    <citation type="journal article" date="2009" name="Nature">
        <title>Evolution of pathogenicity and sexual reproduction in eight Candida genomes.</title>
        <authorList>
            <person name="Butler G."/>
            <person name="Rasmussen M.D."/>
            <person name="Lin M.F."/>
            <person name="Santos M.A."/>
            <person name="Sakthikumar S."/>
            <person name="Munro C.A."/>
            <person name="Rheinbay E."/>
            <person name="Grabherr M."/>
            <person name="Forche A."/>
            <person name="Reedy J.L."/>
            <person name="Agrafioti I."/>
            <person name="Arnaud M.B."/>
            <person name="Bates S."/>
            <person name="Brown A.J."/>
            <person name="Brunke S."/>
            <person name="Costanzo M.C."/>
            <person name="Fitzpatrick D.A."/>
            <person name="de Groot P.W."/>
            <person name="Harris D."/>
            <person name="Hoyer L.L."/>
            <person name="Hube B."/>
            <person name="Klis F.M."/>
            <person name="Kodira C."/>
            <person name="Lennard N."/>
            <person name="Logue M.E."/>
            <person name="Martin R."/>
            <person name="Neiman A.M."/>
            <person name="Nikolaou E."/>
            <person name="Quail M.A."/>
            <person name="Quinn J."/>
            <person name="Santos M.C."/>
            <person name="Schmitzberger F.F."/>
            <person name="Sherlock G."/>
            <person name="Shah P."/>
            <person name="Silverstein K.A."/>
            <person name="Skrzypek M.S."/>
            <person name="Soll D."/>
            <person name="Staggs R."/>
            <person name="Stansfield I."/>
            <person name="Stumpf M.P."/>
            <person name="Sudbery P.E."/>
            <person name="Srikantha T."/>
            <person name="Zeng Q."/>
            <person name="Berman J."/>
            <person name="Berriman M."/>
            <person name="Heitman J."/>
            <person name="Gow N.A."/>
            <person name="Lorenz M.C."/>
            <person name="Birren B.W."/>
            <person name="Kellis M."/>
            <person name="Cuomo C.A."/>
        </authorList>
    </citation>
    <scope>NUCLEOTIDE SEQUENCE [LARGE SCALE GENOMIC DNA]</scope>
    <source>
        <strain evidence="2">ATCC 11503 / BCRC 21390 / CBS 2605 / JCM 1781 / NBRC 1676 / NRRL YB-4239</strain>
    </source>
</reference>
<dbReference type="OMA" id="HIAIMDL"/>
<dbReference type="eggNOG" id="ENOG502RQ0T">
    <property type="taxonomic scope" value="Eukaryota"/>
</dbReference>
<dbReference type="AlphaFoldDB" id="A5E2B3"/>
<proteinExistence type="predicted"/>